<evidence type="ECO:0000313" key="5">
    <source>
        <dbReference type="Proteomes" id="UP001609376"/>
    </source>
</evidence>
<dbReference type="InterPro" id="IPR010679">
    <property type="entry name" value="DUF1254"/>
</dbReference>
<keyword evidence="1" id="KW-0732">Signal</keyword>
<feature type="domain" description="DUF1214" evidence="2">
    <location>
        <begin position="239"/>
        <end position="324"/>
    </location>
</feature>
<sequence length="341" mass="37107">MSRGFPVIAYALGTALLIAPGLAQAEPVPVSTDNFARAESDLYFGSMSARNGLGVIGHDRVMADVAEQTVIRLNRDTLYSSGIFDLDAGTVTLTLPDPGTRFLSVQIIDEDHYTHGVHYGGGTLELTRATIGTRYVAVAIRTLVNPEDVEDLATVHKLQDGIKVSQTSPGSFEVPDWDNSTQDRTRQALIDLAALLPDTRHMFGAKDQVDPVRHVIGSAMGWGGNPETEALYLNRQVAKNDGKTVYRIKVGKVPVQGFWSISIYNADGYYVANTQNAYTLNNLTATPDSDGSVTVQFGGCDKAVVNCLPTPEGWNWMVRLYRPDASVLDGSWVFPEPEEVQ</sequence>
<dbReference type="PANTHER" id="PTHR36509:SF2">
    <property type="entry name" value="BLL3101 PROTEIN"/>
    <property type="match status" value="1"/>
</dbReference>
<feature type="domain" description="DUF1254" evidence="3">
    <location>
        <begin position="59"/>
        <end position="110"/>
    </location>
</feature>
<name>A0ABW7LRG3_9RHOB</name>
<dbReference type="Pfam" id="PF06742">
    <property type="entry name" value="DUF1214"/>
    <property type="match status" value="1"/>
</dbReference>
<dbReference type="SUPFAM" id="SSF160935">
    <property type="entry name" value="VPA0735-like"/>
    <property type="match status" value="1"/>
</dbReference>
<evidence type="ECO:0000313" key="4">
    <source>
        <dbReference type="EMBL" id="MFH5776916.1"/>
    </source>
</evidence>
<dbReference type="PANTHER" id="PTHR36509">
    <property type="entry name" value="BLL3101 PROTEIN"/>
    <property type="match status" value="1"/>
</dbReference>
<feature type="signal peptide" evidence="1">
    <location>
        <begin position="1"/>
        <end position="25"/>
    </location>
</feature>
<evidence type="ECO:0000259" key="2">
    <source>
        <dbReference type="Pfam" id="PF06742"/>
    </source>
</evidence>
<organism evidence="4 5">
    <name type="scientific">Paracoccus broussonetiae subsp. drimophilus</name>
    <dbReference type="NCBI Taxonomy" id="3373869"/>
    <lineage>
        <taxon>Bacteria</taxon>
        <taxon>Pseudomonadati</taxon>
        <taxon>Pseudomonadota</taxon>
        <taxon>Alphaproteobacteria</taxon>
        <taxon>Rhodobacterales</taxon>
        <taxon>Paracoccaceae</taxon>
        <taxon>Paracoccus</taxon>
        <taxon>Paracoccus broussonetiae</taxon>
    </lineage>
</organism>
<protein>
    <submittedName>
        <fullName evidence="4">DUF1214 domain-containing protein</fullName>
    </submittedName>
</protein>
<evidence type="ECO:0000256" key="1">
    <source>
        <dbReference type="SAM" id="SignalP"/>
    </source>
</evidence>
<dbReference type="InterPro" id="IPR010621">
    <property type="entry name" value="DUF1214"/>
</dbReference>
<reference evidence="4 5" key="1">
    <citation type="submission" date="2024-10" db="EMBL/GenBank/DDBJ databases">
        <title>Paracoccus drimophilus sp. nov., a novel bacterium from corn roots in Hunan.</title>
        <authorList>
            <person name="Li X."/>
        </authorList>
    </citation>
    <scope>NUCLEOTIDE SEQUENCE [LARGE SCALE GENOMIC DNA]</scope>
    <source>
        <strain evidence="4 5">NGMCC 1.201697</strain>
    </source>
</reference>
<dbReference type="RefSeq" id="WP_395135931.1">
    <property type="nucleotide sequence ID" value="NZ_JBIMPR010000026.1"/>
</dbReference>
<gene>
    <name evidence="4" type="ORF">ACHFJ0_21950</name>
</gene>
<evidence type="ECO:0000259" key="3">
    <source>
        <dbReference type="Pfam" id="PF06863"/>
    </source>
</evidence>
<dbReference type="InterPro" id="IPR037049">
    <property type="entry name" value="DUF1214_C_sf"/>
</dbReference>
<comment type="caution">
    <text evidence="4">The sequence shown here is derived from an EMBL/GenBank/DDBJ whole genome shotgun (WGS) entry which is preliminary data.</text>
</comment>
<dbReference type="Gene3D" id="2.60.120.600">
    <property type="entry name" value="Domain of unknown function DUF1214, C-terminal domain"/>
    <property type="match status" value="1"/>
</dbReference>
<accession>A0ABW7LRG3</accession>
<proteinExistence type="predicted"/>
<feature type="chain" id="PRO_5046834684" evidence="1">
    <location>
        <begin position="26"/>
        <end position="341"/>
    </location>
</feature>
<dbReference type="Proteomes" id="UP001609376">
    <property type="component" value="Unassembled WGS sequence"/>
</dbReference>
<dbReference type="EMBL" id="JBIMPR010000026">
    <property type="protein sequence ID" value="MFH5776916.1"/>
    <property type="molecule type" value="Genomic_DNA"/>
</dbReference>
<dbReference type="Pfam" id="PF06863">
    <property type="entry name" value="DUF1254"/>
    <property type="match status" value="1"/>
</dbReference>
<keyword evidence="5" id="KW-1185">Reference proteome</keyword>